<evidence type="ECO:0000256" key="8">
    <source>
        <dbReference type="ARBA" id="ARBA00035676"/>
    </source>
</evidence>
<dbReference type="InterPro" id="IPR017824">
    <property type="entry name" value="Aminodeoxychorismate_lyase_IV"/>
</dbReference>
<evidence type="ECO:0000256" key="7">
    <source>
        <dbReference type="ARBA" id="ARBA00035633"/>
    </source>
</evidence>
<dbReference type="AlphaFoldDB" id="A0A370DJ40"/>
<sequence length="272" mass="30374">MLIDGQPADRIPVSDRGLQYGDGLFETIAVTDGEPRLWEAHMERLTQGEVRLGFPLQDKSLLLAEARELISDTKRGVLKLLLTRGSGGRGYRAPHDATPRRILTLHPWPDYPDAWFTAGIRLRVCETRIGRSRVLAGLKHLNRLEQVLARNEWDDPEIAEGLMLDENDLVVEGTQSNLFMLSEGCLSTPDLTDCGVAGVMRRLVLELANQLGIETVTKKLTLQEFKTGDALFITNSIMGICPVSELEERRFSVESIPERLVLSVQKQAFGKV</sequence>
<comment type="similarity">
    <text evidence="2 13">Belongs to the class-IV pyridoxal-phosphate-dependent aminotransferase family.</text>
</comment>
<proteinExistence type="inferred from homology"/>
<dbReference type="GO" id="GO:0008696">
    <property type="term" value="F:4-amino-4-deoxychorismate lyase activity"/>
    <property type="evidence" value="ECO:0007669"/>
    <property type="project" value="UniProtKB-UniRule"/>
</dbReference>
<dbReference type="FunFam" id="3.20.10.10:FF:000002">
    <property type="entry name" value="D-alanine aminotransferase"/>
    <property type="match status" value="1"/>
</dbReference>
<dbReference type="Gene3D" id="3.30.470.10">
    <property type="match status" value="1"/>
</dbReference>
<dbReference type="CDD" id="cd01559">
    <property type="entry name" value="ADCL_like"/>
    <property type="match status" value="1"/>
</dbReference>
<dbReference type="Proteomes" id="UP000254771">
    <property type="component" value="Unassembled WGS sequence"/>
</dbReference>
<evidence type="ECO:0000256" key="10">
    <source>
        <dbReference type="ARBA" id="ARBA00054027"/>
    </source>
</evidence>
<dbReference type="InterPro" id="IPR036038">
    <property type="entry name" value="Aminotransferase-like"/>
</dbReference>
<evidence type="ECO:0000256" key="1">
    <source>
        <dbReference type="ARBA" id="ARBA00001933"/>
    </source>
</evidence>
<dbReference type="Gene3D" id="3.20.10.10">
    <property type="entry name" value="D-amino Acid Aminotransferase, subunit A, domain 2"/>
    <property type="match status" value="1"/>
</dbReference>
<dbReference type="InterPro" id="IPR018300">
    <property type="entry name" value="Aminotrans_IV_CS"/>
</dbReference>
<dbReference type="Pfam" id="PF01063">
    <property type="entry name" value="Aminotran_4"/>
    <property type="match status" value="1"/>
</dbReference>
<dbReference type="EMBL" id="QFXE01000015">
    <property type="protein sequence ID" value="RDH84384.1"/>
    <property type="molecule type" value="Genomic_DNA"/>
</dbReference>
<accession>A0A370DJ40</accession>
<organism evidence="15 16">
    <name type="scientific">endosymbiont of Escarpia spicata</name>
    <dbReference type="NCBI Taxonomy" id="2200908"/>
    <lineage>
        <taxon>Bacteria</taxon>
        <taxon>Pseudomonadati</taxon>
        <taxon>Pseudomonadota</taxon>
        <taxon>Gammaproteobacteria</taxon>
        <taxon>sulfur-oxidizing symbionts</taxon>
    </lineage>
</organism>
<comment type="pathway">
    <text evidence="7">Cofactor biosynthesis; tetrahydrofolate biosynthesis; 4-aminobenzoate from chorismate: step 2/2.</text>
</comment>
<gene>
    <name evidence="15" type="ORF">DIZ78_12665</name>
</gene>
<keyword evidence="16" id="KW-1185">Reference proteome</keyword>
<evidence type="ECO:0000313" key="15">
    <source>
        <dbReference type="EMBL" id="RDH84384.1"/>
    </source>
</evidence>
<keyword evidence="6 15" id="KW-0456">Lyase</keyword>
<comment type="subunit">
    <text evidence="3">Homodimer.</text>
</comment>
<evidence type="ECO:0000256" key="5">
    <source>
        <dbReference type="ARBA" id="ARBA00022909"/>
    </source>
</evidence>
<name>A0A370DJ40_9GAMM</name>
<evidence type="ECO:0000256" key="6">
    <source>
        <dbReference type="ARBA" id="ARBA00023239"/>
    </source>
</evidence>
<dbReference type="NCBIfam" id="NF004761">
    <property type="entry name" value="PRK06092.1"/>
    <property type="match status" value="1"/>
</dbReference>
<evidence type="ECO:0000256" key="9">
    <source>
        <dbReference type="ARBA" id="ARBA00049529"/>
    </source>
</evidence>
<evidence type="ECO:0000256" key="13">
    <source>
        <dbReference type="RuleBase" id="RU004106"/>
    </source>
</evidence>
<dbReference type="PROSITE" id="PS00770">
    <property type="entry name" value="AA_TRANSFER_CLASS_4"/>
    <property type="match status" value="1"/>
</dbReference>
<dbReference type="InterPro" id="IPR050571">
    <property type="entry name" value="Class-IV_PLP-Dep_Aminotrnsfr"/>
</dbReference>
<reference evidence="15 16" key="1">
    <citation type="journal article" date="2018" name="ISME J.">
        <title>Endosymbiont genomes yield clues of tubeworm success.</title>
        <authorList>
            <person name="Li Y."/>
            <person name="Liles M.R."/>
            <person name="Halanych K.M."/>
        </authorList>
    </citation>
    <scope>NUCLEOTIDE SEQUENCE [LARGE SCALE GENOMIC DNA]</scope>
    <source>
        <strain evidence="15">A1462</strain>
    </source>
</reference>
<evidence type="ECO:0000256" key="14">
    <source>
        <dbReference type="RuleBase" id="RU004516"/>
    </source>
</evidence>
<dbReference type="PANTHER" id="PTHR42743">
    <property type="entry name" value="AMINO-ACID AMINOTRANSFERASE"/>
    <property type="match status" value="1"/>
</dbReference>
<evidence type="ECO:0000256" key="11">
    <source>
        <dbReference type="ARBA" id="ARBA00069174"/>
    </source>
</evidence>
<comment type="function">
    <text evidence="10">Involved in the biosynthesis of p-aminobenzoate (PABA), a precursor of tetrahydrofolate. Converts 4-amino-4-deoxychorismate into 4-aminobenzoate (PABA) and pyruvate.</text>
</comment>
<keyword evidence="4 14" id="KW-0663">Pyridoxal phosphate</keyword>
<dbReference type="InterPro" id="IPR001544">
    <property type="entry name" value="Aminotrans_IV"/>
</dbReference>
<evidence type="ECO:0000256" key="12">
    <source>
        <dbReference type="NCBIfam" id="TIGR03461"/>
    </source>
</evidence>
<evidence type="ECO:0000256" key="3">
    <source>
        <dbReference type="ARBA" id="ARBA00011738"/>
    </source>
</evidence>
<evidence type="ECO:0000313" key="16">
    <source>
        <dbReference type="Proteomes" id="UP000254771"/>
    </source>
</evidence>
<dbReference type="GO" id="GO:0005829">
    <property type="term" value="C:cytosol"/>
    <property type="evidence" value="ECO:0007669"/>
    <property type="project" value="TreeGrafter"/>
</dbReference>
<dbReference type="GO" id="GO:0030170">
    <property type="term" value="F:pyridoxal phosphate binding"/>
    <property type="evidence" value="ECO:0007669"/>
    <property type="project" value="InterPro"/>
</dbReference>
<comment type="catalytic activity">
    <reaction evidence="9">
        <text>4-amino-4-deoxychorismate = 4-aminobenzoate + pyruvate + H(+)</text>
        <dbReference type="Rhea" id="RHEA:16201"/>
        <dbReference type="ChEBI" id="CHEBI:15361"/>
        <dbReference type="ChEBI" id="CHEBI:15378"/>
        <dbReference type="ChEBI" id="CHEBI:17836"/>
        <dbReference type="ChEBI" id="CHEBI:58406"/>
        <dbReference type="EC" id="4.1.3.38"/>
    </reaction>
</comment>
<protein>
    <recommendedName>
        <fullName evidence="11 12">Aminodeoxychorismate lyase</fullName>
        <ecNumber evidence="8 12">4.1.3.38</ecNumber>
    </recommendedName>
</protein>
<dbReference type="GO" id="GO:0046656">
    <property type="term" value="P:folic acid biosynthetic process"/>
    <property type="evidence" value="ECO:0007669"/>
    <property type="project" value="UniProtKB-KW"/>
</dbReference>
<comment type="caution">
    <text evidence="15">The sequence shown here is derived from an EMBL/GenBank/DDBJ whole genome shotgun (WGS) entry which is preliminary data.</text>
</comment>
<dbReference type="EC" id="4.1.3.38" evidence="8 12"/>
<dbReference type="GO" id="GO:0008153">
    <property type="term" value="P:4-aminobenzoate biosynthetic process"/>
    <property type="evidence" value="ECO:0007669"/>
    <property type="project" value="UniProtKB-UniRule"/>
</dbReference>
<dbReference type="NCBIfam" id="TIGR03461">
    <property type="entry name" value="pabC_Proteo"/>
    <property type="match status" value="1"/>
</dbReference>
<evidence type="ECO:0000256" key="4">
    <source>
        <dbReference type="ARBA" id="ARBA00022898"/>
    </source>
</evidence>
<keyword evidence="5" id="KW-0289">Folate biosynthesis</keyword>
<dbReference type="PANTHER" id="PTHR42743:SF2">
    <property type="entry name" value="AMINODEOXYCHORISMATE LYASE"/>
    <property type="match status" value="1"/>
</dbReference>
<evidence type="ECO:0000256" key="2">
    <source>
        <dbReference type="ARBA" id="ARBA00009320"/>
    </source>
</evidence>
<comment type="cofactor">
    <cofactor evidence="1 14">
        <name>pyridoxal 5'-phosphate</name>
        <dbReference type="ChEBI" id="CHEBI:597326"/>
    </cofactor>
</comment>
<dbReference type="SUPFAM" id="SSF56752">
    <property type="entry name" value="D-aminoacid aminotransferase-like PLP-dependent enzymes"/>
    <property type="match status" value="1"/>
</dbReference>
<dbReference type="InterPro" id="IPR043131">
    <property type="entry name" value="BCAT-like_N"/>
</dbReference>
<dbReference type="InterPro" id="IPR043132">
    <property type="entry name" value="BCAT-like_C"/>
</dbReference>